<feature type="region of interest" description="Disordered" evidence="1">
    <location>
        <begin position="26"/>
        <end position="46"/>
    </location>
</feature>
<sequence length="550" mass="62522">MDSDGNDERCLVEQLRKELQDLTRKEKETRRVLKKNQRKNQESEKAKNEIKLILEKEEIEIAKKEEELKHFQARVRLQRGKVENMRQQILINQMREAEANEQIEELKKTLEEVNVKEKADHQFLKDRLKTVQNKLMNASWVILHFKAKEELTSLCKQIEDARTRKDRLLQSIQKKEATFAESCELPFINFCIATAALALKNRALLKKLAQEYVFIARLTQDLSSQGILDTSALSQYNQSQTNQNQLLEEKIEGSSLCLNNANDADAGEEKGSFERIREEIVGESLTLNFQAENEICVDSREEIREELDEQDLTTPDDKELKGNVMFIVVNEEIEKKVSNTAMEVDKSLEVLQVSNELSADSAQSEETIDMIEKEHILSDVNSNGNATCNKDNNIDSNSALHSIDCSKEVETTITRRSEEVNTVHYNDDICEPVRSVNLQPGQNSSSDLDPTNFFASFTSFAPNVSAVNLSNPYLGMDTEFDASAIFNFSAVMQNQSGSVTGANDYMALFGGADTNSSTRDNEGFDLNFDSLPGENETREKIDKTNRFFNF</sequence>
<protein>
    <submittedName>
        <fullName evidence="3">Uncharacterized protein</fullName>
    </submittedName>
</protein>
<organism evidence="2 3">
    <name type="scientific">Setaria digitata</name>
    <dbReference type="NCBI Taxonomy" id="48799"/>
    <lineage>
        <taxon>Eukaryota</taxon>
        <taxon>Metazoa</taxon>
        <taxon>Ecdysozoa</taxon>
        <taxon>Nematoda</taxon>
        <taxon>Chromadorea</taxon>
        <taxon>Rhabditida</taxon>
        <taxon>Spirurina</taxon>
        <taxon>Spiruromorpha</taxon>
        <taxon>Filarioidea</taxon>
        <taxon>Setariidae</taxon>
        <taxon>Setaria</taxon>
    </lineage>
</organism>
<dbReference type="Proteomes" id="UP000887581">
    <property type="component" value="Unplaced"/>
</dbReference>
<proteinExistence type="predicted"/>
<reference evidence="3" key="1">
    <citation type="submission" date="2022-11" db="UniProtKB">
        <authorList>
            <consortium name="WormBaseParasite"/>
        </authorList>
    </citation>
    <scope>IDENTIFICATION</scope>
</reference>
<dbReference type="WBParaSite" id="sdigi.contig385.g7935.t1">
    <property type="protein sequence ID" value="sdigi.contig385.g7935.t1"/>
    <property type="gene ID" value="sdigi.contig385.g7935"/>
</dbReference>
<dbReference type="AlphaFoldDB" id="A0A915PZ52"/>
<keyword evidence="2" id="KW-1185">Reference proteome</keyword>
<evidence type="ECO:0000313" key="2">
    <source>
        <dbReference type="Proteomes" id="UP000887581"/>
    </source>
</evidence>
<evidence type="ECO:0000256" key="1">
    <source>
        <dbReference type="SAM" id="MobiDB-lite"/>
    </source>
</evidence>
<name>A0A915PZ52_9BILA</name>
<evidence type="ECO:0000313" key="3">
    <source>
        <dbReference type="WBParaSite" id="sdigi.contig385.g7935.t1"/>
    </source>
</evidence>
<accession>A0A915PZ52</accession>